<evidence type="ECO:0000313" key="2">
    <source>
        <dbReference type="Proteomes" id="UP000007721"/>
    </source>
</evidence>
<dbReference type="HOGENOM" id="CLU_190608_0_0_7"/>
<reference evidence="1 2" key="1">
    <citation type="submission" date="2009-01" db="EMBL/GenBank/DDBJ databases">
        <title>Complete sequence of Geobacter sp. FRC-32.</title>
        <authorList>
            <consortium name="US DOE Joint Genome Institute"/>
            <person name="Lucas S."/>
            <person name="Copeland A."/>
            <person name="Lapidus A."/>
            <person name="Glavina del Rio T."/>
            <person name="Dalin E."/>
            <person name="Tice H."/>
            <person name="Bruce D."/>
            <person name="Goodwin L."/>
            <person name="Pitluck S."/>
            <person name="Saunders E."/>
            <person name="Brettin T."/>
            <person name="Detter J.C."/>
            <person name="Han C."/>
            <person name="Larimer F."/>
            <person name="Land M."/>
            <person name="Hauser L."/>
            <person name="Kyrpides N."/>
            <person name="Ovchinnikova G."/>
            <person name="Kostka J."/>
            <person name="Richardson P."/>
        </authorList>
    </citation>
    <scope>NUCLEOTIDE SEQUENCE [LARGE SCALE GENOMIC DNA]</scope>
    <source>
        <strain evidence="2">DSM 22248 / JCM 15807 / FRC-32</strain>
    </source>
</reference>
<dbReference type="RefSeq" id="WP_012646633.1">
    <property type="nucleotide sequence ID" value="NC_011979.1"/>
</dbReference>
<dbReference type="Proteomes" id="UP000007721">
    <property type="component" value="Chromosome"/>
</dbReference>
<gene>
    <name evidence="1" type="ordered locus">Geob_1546</name>
</gene>
<dbReference type="AlphaFoldDB" id="B9M5E9"/>
<dbReference type="STRING" id="316067.Geob_1546"/>
<dbReference type="InterPro" id="IPR032587">
    <property type="entry name" value="DUF4911"/>
</dbReference>
<dbReference type="Pfam" id="PF16256">
    <property type="entry name" value="DUF4911"/>
    <property type="match status" value="1"/>
</dbReference>
<protein>
    <recommendedName>
        <fullName evidence="3">DUF4911 domain-containing protein</fullName>
    </recommendedName>
</protein>
<evidence type="ECO:0000313" key="1">
    <source>
        <dbReference type="EMBL" id="ACM19904.1"/>
    </source>
</evidence>
<dbReference type="KEGG" id="geo:Geob_1546"/>
<name>B9M5E9_GEODF</name>
<organism evidence="1 2">
    <name type="scientific">Geotalea daltonii (strain DSM 22248 / JCM 15807 / FRC-32)</name>
    <name type="common">Geobacter daltonii</name>
    <dbReference type="NCBI Taxonomy" id="316067"/>
    <lineage>
        <taxon>Bacteria</taxon>
        <taxon>Pseudomonadati</taxon>
        <taxon>Thermodesulfobacteriota</taxon>
        <taxon>Desulfuromonadia</taxon>
        <taxon>Geobacterales</taxon>
        <taxon>Geobacteraceae</taxon>
        <taxon>Geotalea</taxon>
    </lineage>
</organism>
<proteinExistence type="predicted"/>
<evidence type="ECO:0008006" key="3">
    <source>
        <dbReference type="Google" id="ProtNLM"/>
    </source>
</evidence>
<dbReference type="EMBL" id="CP001390">
    <property type="protein sequence ID" value="ACM19904.1"/>
    <property type="molecule type" value="Genomic_DNA"/>
</dbReference>
<keyword evidence="2" id="KW-1185">Reference proteome</keyword>
<accession>B9M5E9</accession>
<sequence>MPDSLVRYFHMDSKDLVYLKFILEAYEGLATLSTEDAKKGIIRISVPCELDSELDKLLHALQADITFNEIFPPLLLPLENQPCCEESCHA</sequence>